<dbReference type="KEGG" id="vg:29069357"/>
<dbReference type="RefSeq" id="YP_009293203.1">
    <property type="nucleotide sequence ID" value="NC_031127.1"/>
</dbReference>
<dbReference type="EMBL" id="KX397368">
    <property type="protein sequence ID" value="ANZ49317.1"/>
    <property type="molecule type" value="Genomic_DNA"/>
</dbReference>
<gene>
    <name evidence="1" type="ORF">HUXLEY_235</name>
</gene>
<reference evidence="2" key="1">
    <citation type="submission" date="2016-06" db="EMBL/GenBank/DDBJ databases">
        <authorList>
            <person name="Berg J.A."/>
            <person name="Grossarth S.E."/>
            <person name="Jarvis T.M."/>
            <person name="Merrill B.D."/>
            <person name="Breakwell D.P."/>
            <person name="Hope S."/>
            <person name="Grose J.H."/>
        </authorList>
    </citation>
    <scope>NUCLEOTIDE SEQUENCE [LARGE SCALE GENOMIC DNA]</scope>
</reference>
<accession>A0A1B2IDF4</accession>
<name>A0A1B2IDF4_9CAUD</name>
<protein>
    <submittedName>
        <fullName evidence="1">Uncharacterized protein</fullName>
    </submittedName>
</protein>
<evidence type="ECO:0000313" key="2">
    <source>
        <dbReference type="Proteomes" id="UP000203302"/>
    </source>
</evidence>
<evidence type="ECO:0000313" key="1">
    <source>
        <dbReference type="EMBL" id="ANZ49317.1"/>
    </source>
</evidence>
<organism evidence="1 2">
    <name type="scientific">Erwinia phage vB_EamM_Huxley</name>
    <dbReference type="NCBI Taxonomy" id="1883373"/>
    <lineage>
        <taxon>Viruses</taxon>
        <taxon>Duplodnaviria</taxon>
        <taxon>Heunggongvirae</taxon>
        <taxon>Uroviricota</taxon>
        <taxon>Caudoviricetes</taxon>
        <taxon>Chimalliviridae</taxon>
        <taxon>Machinavirus</taxon>
        <taxon>Machinavirus machina</taxon>
    </lineage>
</organism>
<sequence length="286" mass="33005">MEQGRTMSKKNSKLKKLLAEGVPDDTPIGIYLRTAYWNLVKHEMRLAPVDWMVLLKAYVADERFVGRSTAEPKERESRLINALTGGSVRGVSVDFTWVRFIESLVMLRIETLTLTAKATRGKFGAAKIVHASCNPKQELLRIVDGEMDEDLKGSASQTLNAFFKDRQRTASQVMEHILLKVLWSFFVEYNIDSEMWRKLSTAYVNNPKNCPALSNRRNDKRHNLQSAIRYTKKISWKKFLEALKAIDVREFRCAFLCTNDKNQSFETEIVVDLTQLVFWSNRNESE</sequence>
<dbReference type="OrthoDB" id="11498at10239"/>
<dbReference type="Proteomes" id="UP000203302">
    <property type="component" value="Segment"/>
</dbReference>
<dbReference type="GeneID" id="29069357"/>
<proteinExistence type="predicted"/>